<evidence type="ECO:0000256" key="11">
    <source>
        <dbReference type="SAM" id="MobiDB-lite"/>
    </source>
</evidence>
<dbReference type="Proteomes" id="UP000799767">
    <property type="component" value="Unassembled WGS sequence"/>
</dbReference>
<dbReference type="GO" id="GO:0005694">
    <property type="term" value="C:chromosome"/>
    <property type="evidence" value="ECO:0007669"/>
    <property type="project" value="UniProtKB-ARBA"/>
</dbReference>
<dbReference type="SMART" id="SM00490">
    <property type="entry name" value="HELICc"/>
    <property type="match status" value="1"/>
</dbReference>
<dbReference type="InterPro" id="IPR000330">
    <property type="entry name" value="SNF2_N"/>
</dbReference>
<feature type="domain" description="Helicase C-terminal" evidence="13">
    <location>
        <begin position="1012"/>
        <end position="1194"/>
    </location>
</feature>
<feature type="compositionally biased region" description="Basic residues" evidence="11">
    <location>
        <begin position="412"/>
        <end position="424"/>
    </location>
</feature>
<evidence type="ECO:0000256" key="6">
    <source>
        <dbReference type="ARBA" id="ARBA00022806"/>
    </source>
</evidence>
<dbReference type="InterPro" id="IPR001650">
    <property type="entry name" value="Helicase_C-like"/>
</dbReference>
<keyword evidence="8" id="KW-0156">Chromatin regulator</keyword>
<dbReference type="InterPro" id="IPR027417">
    <property type="entry name" value="P-loop_NTPase"/>
</dbReference>
<evidence type="ECO:0000256" key="1">
    <source>
        <dbReference type="ARBA" id="ARBA00004123"/>
    </source>
</evidence>
<keyword evidence="7" id="KW-0067">ATP-binding</keyword>
<evidence type="ECO:0000313" key="15">
    <source>
        <dbReference type="Proteomes" id="UP000799767"/>
    </source>
</evidence>
<dbReference type="EC" id="3.6.4.12" evidence="3"/>
<dbReference type="SUPFAM" id="SSF52540">
    <property type="entry name" value="P-loop containing nucleoside triphosphate hydrolases"/>
    <property type="match status" value="2"/>
</dbReference>
<feature type="compositionally biased region" description="Polar residues" evidence="11">
    <location>
        <begin position="389"/>
        <end position="398"/>
    </location>
</feature>
<evidence type="ECO:0000256" key="7">
    <source>
        <dbReference type="ARBA" id="ARBA00022840"/>
    </source>
</evidence>
<dbReference type="GO" id="GO:0005524">
    <property type="term" value="F:ATP binding"/>
    <property type="evidence" value="ECO:0007669"/>
    <property type="project" value="UniProtKB-KW"/>
</dbReference>
<feature type="region of interest" description="Disordered" evidence="11">
    <location>
        <begin position="604"/>
        <end position="629"/>
    </location>
</feature>
<dbReference type="GO" id="GO:0140658">
    <property type="term" value="F:ATP-dependent chromatin remodeler activity"/>
    <property type="evidence" value="ECO:0007669"/>
    <property type="project" value="UniProtKB-ARBA"/>
</dbReference>
<name>A0A6A6PR56_9PEZI</name>
<feature type="compositionally biased region" description="Acidic residues" evidence="11">
    <location>
        <begin position="26"/>
        <end position="36"/>
    </location>
</feature>
<feature type="region of interest" description="Disordered" evidence="11">
    <location>
        <begin position="81"/>
        <end position="213"/>
    </location>
</feature>
<dbReference type="AlphaFoldDB" id="A0A6A6PR56"/>
<dbReference type="PROSITE" id="PS51194">
    <property type="entry name" value="HELICASE_CTER"/>
    <property type="match status" value="1"/>
</dbReference>
<dbReference type="GO" id="GO:0003678">
    <property type="term" value="F:DNA helicase activity"/>
    <property type="evidence" value="ECO:0007669"/>
    <property type="project" value="UniProtKB-EC"/>
</dbReference>
<feature type="compositionally biased region" description="Polar residues" evidence="11">
    <location>
        <begin position="1"/>
        <end position="11"/>
    </location>
</feature>
<dbReference type="RefSeq" id="XP_033589160.1">
    <property type="nucleotide sequence ID" value="XM_033733801.1"/>
</dbReference>
<keyword evidence="9" id="KW-0238">DNA-binding</keyword>
<evidence type="ECO:0000256" key="8">
    <source>
        <dbReference type="ARBA" id="ARBA00022853"/>
    </source>
</evidence>
<accession>A0A6A6PR56</accession>
<evidence type="ECO:0000259" key="13">
    <source>
        <dbReference type="PROSITE" id="PS51194"/>
    </source>
</evidence>
<dbReference type="InterPro" id="IPR049730">
    <property type="entry name" value="SNF2/RAD54-like_C"/>
</dbReference>
<sequence length="1215" mass="135741">MDQSDPISDSTPNKRRKLNDGKAWDSQDDSGDDLSESDFNTVATLRLETPQLQYTKDQFHADLRPSQAAADNQTYITQPTQAINLNTSTQSRTLGSSLPNTSDVLVEQSSPAPSPQAKAPPPPVRRALAPNARGGLLASAMAPPGTSFRAPPGIQSRPKPITIDVDSDEDPPVHHSSDEEEARVPTNTLKPTIFKRRERETTPNRADKIVHETPRAPSVFASLMSDFAYSSPPVKIADDLVSSYSNASRRPRPQLASRPSASSAATQPKPNMYKELTDIDDFGLRRKVESIRKAWPDESIQRCMEALEKCHRNVDDACAWLLEEGEKDAPGETVDEADELSSTSPVVRRGIAVASSRNVPAPSQPIRSAAKQEVKAPSLTIAEKYGAGRSQSQGSKVPQSPIIIEDDDAVKPARKRLQQGRKTPRSPSPASDAAPQKPPQPLQRSKQQQQRHHIIINDDSDSDSGGIEIQNEEQASASDRRLLKFLNECTVEDLVDLSAQPADSVKLVLDQRPFATLDIVRTITVTEDNTTKSGKRSKKTKAVGDRIVDVCAEMLTGYDAVDELVEECDRIAKPIKDALKAWGVGATSGEGELQMMKLDEAHDSGIGTPSSSCHGDDGAPGSITPKSKRNFLAQPPSMNAEMTLKDFQLVGLNWLSLLWSKKVSCILADDMGLGKTCQVIAFLAHLQDQHVEGVHLVVVPGSTLENWLREFARFAPKLKVVPYYGSQGEREGLRYDIEQEQDSIDVIVTTYDMAQKDRDNKFLRRLQPVVCIYDEAHALRNTQSDRYRQLTRIQASFRVLLTGTPLQNNLQELVAILAFIMPELFQEKREELQYIFQHKATTKDTDHAVLLSNERIARARTMITPFILRRKKQQVLELPAKHSRVDYCDMTKTQVNYYAELLQQFQEQYHEKKTARQSSNMLMSLRKAAIHPLLSRRLYDDKKIDKMVARLVKHDEFSQNDPQKVKDFLTGEHYQSPKGGDYALHRFCAERPYMKEFMLKGKPWLDAGKVKAFQKLVREYVENGDRVLVFSQFTTMMNILEAVLDDMDTKFCRLDGSTSIQVRQALIDTFYEDDSIKVFMLSTKAGGAGINLACANRVIIFDSGFNPQDDIQAENRAHRVGQTREVEIVRLVTRGTVEEQIHALGESKLALDERVAGEGVEEKQAEKMGEQIVERMLLDSLKEEEGEEETKDLKDMFKSGLESAGVRVASKQARF</sequence>
<keyword evidence="6" id="KW-0347">Helicase</keyword>
<dbReference type="EMBL" id="MU001636">
    <property type="protein sequence ID" value="KAF2482590.1"/>
    <property type="molecule type" value="Genomic_DNA"/>
</dbReference>
<dbReference type="GeneID" id="54474803"/>
<keyword evidence="4" id="KW-0547">Nucleotide-binding</keyword>
<dbReference type="OrthoDB" id="5857104at2759"/>
<evidence type="ECO:0000259" key="12">
    <source>
        <dbReference type="PROSITE" id="PS51192"/>
    </source>
</evidence>
<feature type="region of interest" description="Disordered" evidence="11">
    <location>
        <begin position="1"/>
        <end position="37"/>
    </location>
</feature>
<evidence type="ECO:0000256" key="2">
    <source>
        <dbReference type="ARBA" id="ARBA00007025"/>
    </source>
</evidence>
<feature type="compositionally biased region" description="Pro residues" evidence="11">
    <location>
        <begin position="112"/>
        <end position="124"/>
    </location>
</feature>
<keyword evidence="10" id="KW-0539">Nucleus</keyword>
<feature type="region of interest" description="Disordered" evidence="11">
    <location>
        <begin position="245"/>
        <end position="272"/>
    </location>
</feature>
<keyword evidence="15" id="KW-1185">Reference proteome</keyword>
<comment type="subcellular location">
    <subcellularLocation>
        <location evidence="1">Nucleus</location>
    </subcellularLocation>
</comment>
<dbReference type="GO" id="GO:0003677">
    <property type="term" value="F:DNA binding"/>
    <property type="evidence" value="ECO:0007669"/>
    <property type="project" value="UniProtKB-KW"/>
</dbReference>
<feature type="region of interest" description="Disordered" evidence="11">
    <location>
        <begin position="327"/>
        <end position="346"/>
    </location>
</feature>
<feature type="compositionally biased region" description="Basic and acidic residues" evidence="11">
    <location>
        <begin position="195"/>
        <end position="213"/>
    </location>
</feature>
<proteinExistence type="inferred from homology"/>
<evidence type="ECO:0000256" key="9">
    <source>
        <dbReference type="ARBA" id="ARBA00023125"/>
    </source>
</evidence>
<feature type="compositionally biased region" description="Polar residues" evidence="11">
    <location>
        <begin position="257"/>
        <end position="269"/>
    </location>
</feature>
<dbReference type="PROSITE" id="PS51192">
    <property type="entry name" value="HELICASE_ATP_BIND_1"/>
    <property type="match status" value="1"/>
</dbReference>
<evidence type="ECO:0000256" key="5">
    <source>
        <dbReference type="ARBA" id="ARBA00022801"/>
    </source>
</evidence>
<dbReference type="Gene3D" id="3.40.50.10810">
    <property type="entry name" value="Tandem AAA-ATPase domain"/>
    <property type="match status" value="1"/>
</dbReference>
<dbReference type="Pfam" id="PF00176">
    <property type="entry name" value="SNF2-rel_dom"/>
    <property type="match status" value="1"/>
</dbReference>
<evidence type="ECO:0000256" key="4">
    <source>
        <dbReference type="ARBA" id="ARBA00022741"/>
    </source>
</evidence>
<comment type="similarity">
    <text evidence="2">Belongs to the SNF2/RAD54 helicase family.</text>
</comment>
<dbReference type="Pfam" id="PF00271">
    <property type="entry name" value="Helicase_C"/>
    <property type="match status" value="1"/>
</dbReference>
<dbReference type="GO" id="GO:0005634">
    <property type="term" value="C:nucleus"/>
    <property type="evidence" value="ECO:0007669"/>
    <property type="project" value="UniProtKB-SubCell"/>
</dbReference>
<dbReference type="FunFam" id="3.40.50.10810:FF:000014">
    <property type="entry name" value="SWI/SNF-related matrix-associated actin-dependent regulator of chromatin subfamily A containing DEAD/H box 1"/>
    <property type="match status" value="1"/>
</dbReference>
<feature type="region of interest" description="Disordered" evidence="11">
    <location>
        <begin position="354"/>
        <end position="452"/>
    </location>
</feature>
<dbReference type="SMART" id="SM00487">
    <property type="entry name" value="DEXDc"/>
    <property type="match status" value="1"/>
</dbReference>
<evidence type="ECO:0000256" key="3">
    <source>
        <dbReference type="ARBA" id="ARBA00012551"/>
    </source>
</evidence>
<protein>
    <recommendedName>
        <fullName evidence="3">DNA helicase</fullName>
        <ecNumber evidence="3">3.6.4.12</ecNumber>
    </recommendedName>
</protein>
<gene>
    <name evidence="14" type="ORF">BDY17DRAFT_298772</name>
</gene>
<organism evidence="14 15">
    <name type="scientific">Neohortaea acidophila</name>
    <dbReference type="NCBI Taxonomy" id="245834"/>
    <lineage>
        <taxon>Eukaryota</taxon>
        <taxon>Fungi</taxon>
        <taxon>Dikarya</taxon>
        <taxon>Ascomycota</taxon>
        <taxon>Pezizomycotina</taxon>
        <taxon>Dothideomycetes</taxon>
        <taxon>Dothideomycetidae</taxon>
        <taxon>Mycosphaerellales</taxon>
        <taxon>Teratosphaeriaceae</taxon>
        <taxon>Neohortaea</taxon>
    </lineage>
</organism>
<dbReference type="GO" id="GO:0016787">
    <property type="term" value="F:hydrolase activity"/>
    <property type="evidence" value="ECO:0007669"/>
    <property type="project" value="UniProtKB-KW"/>
</dbReference>
<dbReference type="InterPro" id="IPR038718">
    <property type="entry name" value="SNF2-like_sf"/>
</dbReference>
<dbReference type="Gene3D" id="3.40.50.300">
    <property type="entry name" value="P-loop containing nucleotide triphosphate hydrolases"/>
    <property type="match status" value="1"/>
</dbReference>
<feature type="compositionally biased region" description="Polar residues" evidence="11">
    <location>
        <begin position="81"/>
        <end position="103"/>
    </location>
</feature>
<reference evidence="14" key="1">
    <citation type="journal article" date="2020" name="Stud. Mycol.">
        <title>101 Dothideomycetes genomes: a test case for predicting lifestyles and emergence of pathogens.</title>
        <authorList>
            <person name="Haridas S."/>
            <person name="Albert R."/>
            <person name="Binder M."/>
            <person name="Bloem J."/>
            <person name="Labutti K."/>
            <person name="Salamov A."/>
            <person name="Andreopoulos B."/>
            <person name="Baker S."/>
            <person name="Barry K."/>
            <person name="Bills G."/>
            <person name="Bluhm B."/>
            <person name="Cannon C."/>
            <person name="Castanera R."/>
            <person name="Culley D."/>
            <person name="Daum C."/>
            <person name="Ezra D."/>
            <person name="Gonzalez J."/>
            <person name="Henrissat B."/>
            <person name="Kuo A."/>
            <person name="Liang C."/>
            <person name="Lipzen A."/>
            <person name="Lutzoni F."/>
            <person name="Magnuson J."/>
            <person name="Mondo S."/>
            <person name="Nolan M."/>
            <person name="Ohm R."/>
            <person name="Pangilinan J."/>
            <person name="Park H.-J."/>
            <person name="Ramirez L."/>
            <person name="Alfaro M."/>
            <person name="Sun H."/>
            <person name="Tritt A."/>
            <person name="Yoshinaga Y."/>
            <person name="Zwiers L.-H."/>
            <person name="Turgeon B."/>
            <person name="Goodwin S."/>
            <person name="Spatafora J."/>
            <person name="Crous P."/>
            <person name="Grigoriev I."/>
        </authorList>
    </citation>
    <scope>NUCLEOTIDE SEQUENCE</scope>
    <source>
        <strain evidence="14">CBS 113389</strain>
    </source>
</reference>
<keyword evidence="5" id="KW-0378">Hydrolase</keyword>
<feature type="domain" description="Helicase ATP-binding" evidence="12">
    <location>
        <begin position="656"/>
        <end position="823"/>
    </location>
</feature>
<dbReference type="CDD" id="cd18793">
    <property type="entry name" value="SF2_C_SNF"/>
    <property type="match status" value="1"/>
</dbReference>
<evidence type="ECO:0000256" key="10">
    <source>
        <dbReference type="ARBA" id="ARBA00023242"/>
    </source>
</evidence>
<dbReference type="InterPro" id="IPR014001">
    <property type="entry name" value="Helicase_ATP-bd"/>
</dbReference>
<evidence type="ECO:0000313" key="14">
    <source>
        <dbReference type="EMBL" id="KAF2482590.1"/>
    </source>
</evidence>
<dbReference type="PANTHER" id="PTHR10799">
    <property type="entry name" value="SNF2/RAD54 HELICASE FAMILY"/>
    <property type="match status" value="1"/>
</dbReference>